<dbReference type="Proteomes" id="UP000325779">
    <property type="component" value="Unassembled WGS sequence"/>
</dbReference>
<sequence length="121" mass="12907">MNIDWGKLITKAMKDAAAASEALAASKIELAARNSLAVVQIARIQDRVDTLGYGIDAGEATEEDESEQAALLINLKAWKGYKFALGKVTAQPTWYAAPVWPVEPAIPTIAASPEARVADLI</sequence>
<proteinExistence type="predicted"/>
<name>A0ABD7VIH3_PSEFL</name>
<evidence type="ECO:0000313" key="2">
    <source>
        <dbReference type="Proteomes" id="UP000325779"/>
    </source>
</evidence>
<dbReference type="AlphaFoldDB" id="A0ABD7VIH3"/>
<protein>
    <recommendedName>
        <fullName evidence="3">Phage tail protein</fullName>
    </recommendedName>
</protein>
<comment type="caution">
    <text evidence="1">The sequence shown here is derived from an EMBL/GenBank/DDBJ whole genome shotgun (WGS) entry which is preliminary data.</text>
</comment>
<dbReference type="RefSeq" id="WP_150597453.1">
    <property type="nucleotide sequence ID" value="NZ_CABVIJ010000015.1"/>
</dbReference>
<evidence type="ECO:0008006" key="3">
    <source>
        <dbReference type="Google" id="ProtNLM"/>
    </source>
</evidence>
<gene>
    <name evidence="1" type="ORF">PS732_03548</name>
</gene>
<dbReference type="EMBL" id="CABVIJ010000015">
    <property type="protein sequence ID" value="VVP14524.1"/>
    <property type="molecule type" value="Genomic_DNA"/>
</dbReference>
<organism evidence="1 2">
    <name type="scientific">Pseudomonas fluorescens</name>
    <dbReference type="NCBI Taxonomy" id="294"/>
    <lineage>
        <taxon>Bacteria</taxon>
        <taxon>Pseudomonadati</taxon>
        <taxon>Pseudomonadota</taxon>
        <taxon>Gammaproteobacteria</taxon>
        <taxon>Pseudomonadales</taxon>
        <taxon>Pseudomonadaceae</taxon>
        <taxon>Pseudomonas</taxon>
    </lineage>
</organism>
<accession>A0ABD7VIH3</accession>
<evidence type="ECO:0000313" key="1">
    <source>
        <dbReference type="EMBL" id="VVP14524.1"/>
    </source>
</evidence>
<reference evidence="1 2" key="1">
    <citation type="submission" date="2019-09" db="EMBL/GenBank/DDBJ databases">
        <authorList>
            <person name="Chandra G."/>
            <person name="Truman W A."/>
        </authorList>
    </citation>
    <scope>NUCLEOTIDE SEQUENCE [LARGE SCALE GENOMIC DNA]</scope>
    <source>
        <strain evidence="1">PS732</strain>
    </source>
</reference>